<evidence type="ECO:0000256" key="5">
    <source>
        <dbReference type="ARBA" id="ARBA00034078"/>
    </source>
</evidence>
<keyword evidence="3" id="KW-0408">Iron</keyword>
<gene>
    <name evidence="8" type="ORF">PQR57_45065</name>
</gene>
<evidence type="ECO:0000256" key="4">
    <source>
        <dbReference type="ARBA" id="ARBA00023014"/>
    </source>
</evidence>
<dbReference type="CDD" id="cd03528">
    <property type="entry name" value="Rieske_RO_ferredoxin"/>
    <property type="match status" value="1"/>
</dbReference>
<organism evidence="8 9">
    <name type="scientific">Paraburkholderia dipogonis</name>
    <dbReference type="NCBI Taxonomy" id="1211383"/>
    <lineage>
        <taxon>Bacteria</taxon>
        <taxon>Pseudomonadati</taxon>
        <taxon>Pseudomonadota</taxon>
        <taxon>Betaproteobacteria</taxon>
        <taxon>Burkholderiales</taxon>
        <taxon>Burkholderiaceae</taxon>
        <taxon>Paraburkholderia</taxon>
    </lineage>
</organism>
<comment type="similarity">
    <text evidence="6">Belongs to the bacterial ring-hydroxylating dioxygenase ferredoxin component family.</text>
</comment>
<dbReference type="PANTHER" id="PTHR21496">
    <property type="entry name" value="FERREDOXIN-RELATED"/>
    <property type="match status" value="1"/>
</dbReference>
<accession>A0ABW9B726</accession>
<evidence type="ECO:0000256" key="3">
    <source>
        <dbReference type="ARBA" id="ARBA00023004"/>
    </source>
</evidence>
<dbReference type="Gene3D" id="2.102.10.10">
    <property type="entry name" value="Rieske [2Fe-2S] iron-sulphur domain"/>
    <property type="match status" value="1"/>
</dbReference>
<protein>
    <submittedName>
        <fullName evidence="8">Non-heme iron oxygenase ferredoxin subunit</fullName>
    </submittedName>
</protein>
<keyword evidence="2" id="KW-0479">Metal-binding</keyword>
<comment type="cofactor">
    <cofactor evidence="5">
        <name>[2Fe-2S] cluster</name>
        <dbReference type="ChEBI" id="CHEBI:190135"/>
    </cofactor>
</comment>
<evidence type="ECO:0000256" key="2">
    <source>
        <dbReference type="ARBA" id="ARBA00022723"/>
    </source>
</evidence>
<evidence type="ECO:0000313" key="8">
    <source>
        <dbReference type="EMBL" id="MFM0008078.1"/>
    </source>
</evidence>
<dbReference type="InterPro" id="IPR036922">
    <property type="entry name" value="Rieske_2Fe-2S_sf"/>
</dbReference>
<reference evidence="8 9" key="1">
    <citation type="journal article" date="2024" name="Chem. Sci.">
        <title>Discovery of megapolipeptins by genome mining of a Burkholderiales bacteria collection.</title>
        <authorList>
            <person name="Paulo B.S."/>
            <person name="Recchia M.J.J."/>
            <person name="Lee S."/>
            <person name="Fergusson C.H."/>
            <person name="Romanowski S.B."/>
            <person name="Hernandez A."/>
            <person name="Krull N."/>
            <person name="Liu D.Y."/>
            <person name="Cavanagh H."/>
            <person name="Bos A."/>
            <person name="Gray C.A."/>
            <person name="Murphy B.T."/>
            <person name="Linington R.G."/>
            <person name="Eustaquio A.S."/>
        </authorList>
    </citation>
    <scope>NUCLEOTIDE SEQUENCE [LARGE SCALE GENOMIC DNA]</scope>
    <source>
        <strain evidence="8 9">RL17-350-BIC-A</strain>
    </source>
</reference>
<keyword evidence="4" id="KW-0411">Iron-sulfur</keyword>
<dbReference type="SUPFAM" id="SSF50022">
    <property type="entry name" value="ISP domain"/>
    <property type="match status" value="1"/>
</dbReference>
<proteinExistence type="inferred from homology"/>
<dbReference type="RefSeq" id="WP_408182958.1">
    <property type="nucleotide sequence ID" value="NZ_JAQQEZ010000080.1"/>
</dbReference>
<dbReference type="Pfam" id="PF00355">
    <property type="entry name" value="Rieske"/>
    <property type="match status" value="1"/>
</dbReference>
<sequence>MFKGQDVGSVAELNPGDMKCVFVGGTRMLLSNVDGQVYATSDICSHALAYLSDGFLEGSLVECPLHGAQFDVITGKAMSAPADGDIETYEVSVVDDRIFVASAQLASAKS</sequence>
<dbReference type="InterPro" id="IPR017941">
    <property type="entry name" value="Rieske_2Fe-2S"/>
</dbReference>
<feature type="domain" description="Rieske" evidence="7">
    <location>
        <begin position="5"/>
        <end position="100"/>
    </location>
</feature>
<dbReference type="PROSITE" id="PS51296">
    <property type="entry name" value="RIESKE"/>
    <property type="match status" value="1"/>
</dbReference>
<evidence type="ECO:0000313" key="9">
    <source>
        <dbReference type="Proteomes" id="UP001629230"/>
    </source>
</evidence>
<name>A0ABW9B726_9BURK</name>
<dbReference type="PANTHER" id="PTHR21496:SF0">
    <property type="entry name" value="RIESKE DOMAIN-CONTAINING PROTEIN"/>
    <property type="match status" value="1"/>
</dbReference>
<dbReference type="Proteomes" id="UP001629230">
    <property type="component" value="Unassembled WGS sequence"/>
</dbReference>
<evidence type="ECO:0000256" key="6">
    <source>
        <dbReference type="ARBA" id="ARBA00038001"/>
    </source>
</evidence>
<evidence type="ECO:0000259" key="7">
    <source>
        <dbReference type="PROSITE" id="PS51296"/>
    </source>
</evidence>
<comment type="caution">
    <text evidence="8">The sequence shown here is derived from an EMBL/GenBank/DDBJ whole genome shotgun (WGS) entry which is preliminary data.</text>
</comment>
<evidence type="ECO:0000256" key="1">
    <source>
        <dbReference type="ARBA" id="ARBA00022714"/>
    </source>
</evidence>
<dbReference type="EMBL" id="JAQQEZ010000080">
    <property type="protein sequence ID" value="MFM0008078.1"/>
    <property type="molecule type" value="Genomic_DNA"/>
</dbReference>
<keyword evidence="9" id="KW-1185">Reference proteome</keyword>
<keyword evidence="1" id="KW-0001">2Fe-2S</keyword>